<dbReference type="PRINTS" id="PR00455">
    <property type="entry name" value="HTHTETR"/>
</dbReference>
<dbReference type="Pfam" id="PF13305">
    <property type="entry name" value="TetR_C_33"/>
    <property type="match status" value="1"/>
</dbReference>
<dbReference type="SUPFAM" id="SSF48498">
    <property type="entry name" value="Tetracyclin repressor-like, C-terminal domain"/>
    <property type="match status" value="1"/>
</dbReference>
<dbReference type="PANTHER" id="PTHR30055:SF220">
    <property type="entry name" value="TETR-FAMILY REGULATORY PROTEIN"/>
    <property type="match status" value="1"/>
</dbReference>
<dbReference type="Gene3D" id="1.10.357.10">
    <property type="entry name" value="Tetracycline Repressor, domain 2"/>
    <property type="match status" value="1"/>
</dbReference>
<keyword evidence="6" id="KW-0614">Plasmid</keyword>
<sequence length="226" mass="24159">MQDGQAGRPYGVDIDNISGRIDAVNMQSHPPHMNVRRTAYHHGNARSALIEAAAALLEESGAAGLSLRQVAERAELSRQAPYNHFTDKAALLAELVRVGFESLAASTRAAAASTSVPSERLTKAAEGYIAFGQEQPALFRLMFGKEFVDITQHHDAQAAASMGQVELAAIITGLAPGPAVQDVTLVAWSLVHGYTSLCIETGLEGQEKRLERARLFARTIEALASV</sequence>
<keyword evidence="3" id="KW-0804">Transcription</keyword>
<dbReference type="GO" id="GO:0003700">
    <property type="term" value="F:DNA-binding transcription factor activity"/>
    <property type="evidence" value="ECO:0007669"/>
    <property type="project" value="TreeGrafter"/>
</dbReference>
<dbReference type="Pfam" id="PF00440">
    <property type="entry name" value="TetR_N"/>
    <property type="match status" value="1"/>
</dbReference>
<evidence type="ECO:0000256" key="4">
    <source>
        <dbReference type="PROSITE-ProRule" id="PRU00335"/>
    </source>
</evidence>
<evidence type="ECO:0000256" key="2">
    <source>
        <dbReference type="ARBA" id="ARBA00023125"/>
    </source>
</evidence>
<dbReference type="InterPro" id="IPR050109">
    <property type="entry name" value="HTH-type_TetR-like_transc_reg"/>
</dbReference>
<geneLocation type="plasmid" evidence="6 7">
    <name>unnamed2</name>
</geneLocation>
<evidence type="ECO:0000313" key="7">
    <source>
        <dbReference type="Proteomes" id="UP000500767"/>
    </source>
</evidence>
<dbReference type="InterPro" id="IPR036271">
    <property type="entry name" value="Tet_transcr_reg_TetR-rel_C_sf"/>
</dbReference>
<dbReference type="Proteomes" id="UP000500767">
    <property type="component" value="Plasmid unnamed2"/>
</dbReference>
<dbReference type="GO" id="GO:0000976">
    <property type="term" value="F:transcription cis-regulatory region binding"/>
    <property type="evidence" value="ECO:0007669"/>
    <property type="project" value="TreeGrafter"/>
</dbReference>
<dbReference type="InterPro" id="IPR025996">
    <property type="entry name" value="MT1864/Rv1816-like_C"/>
</dbReference>
<evidence type="ECO:0000256" key="1">
    <source>
        <dbReference type="ARBA" id="ARBA00023015"/>
    </source>
</evidence>
<keyword evidence="2 4" id="KW-0238">DNA-binding</keyword>
<dbReference type="PANTHER" id="PTHR30055">
    <property type="entry name" value="HTH-TYPE TRANSCRIPTIONAL REGULATOR RUTR"/>
    <property type="match status" value="1"/>
</dbReference>
<dbReference type="PROSITE" id="PS50977">
    <property type="entry name" value="HTH_TETR_2"/>
    <property type="match status" value="1"/>
</dbReference>
<dbReference type="InterPro" id="IPR009057">
    <property type="entry name" value="Homeodomain-like_sf"/>
</dbReference>
<feature type="domain" description="HTH tetR-type" evidence="5">
    <location>
        <begin position="43"/>
        <end position="103"/>
    </location>
</feature>
<dbReference type="RefSeq" id="WP_171837791.1">
    <property type="nucleotide sequence ID" value="NZ_CP053710.1"/>
</dbReference>
<keyword evidence="1" id="KW-0805">Transcription regulation</keyword>
<dbReference type="EMBL" id="CP053710">
    <property type="protein sequence ID" value="QKE93309.1"/>
    <property type="molecule type" value="Genomic_DNA"/>
</dbReference>
<keyword evidence="7" id="KW-1185">Reference proteome</keyword>
<dbReference type="AlphaFoldDB" id="A0A6M8HXN2"/>
<evidence type="ECO:0000256" key="3">
    <source>
        <dbReference type="ARBA" id="ARBA00023163"/>
    </source>
</evidence>
<proteinExistence type="predicted"/>
<evidence type="ECO:0000259" key="5">
    <source>
        <dbReference type="PROSITE" id="PS50977"/>
    </source>
</evidence>
<reference evidence="6 7" key="1">
    <citation type="journal article" date="2014" name="World J. Microbiol. Biotechnol.">
        <title>Biodiversity and physiological characteristics of Antarctic and Arctic lichens-associated bacteria.</title>
        <authorList>
            <person name="Lee Y.M."/>
            <person name="Kim E.H."/>
            <person name="Lee H.K."/>
            <person name="Hong S.G."/>
        </authorList>
    </citation>
    <scope>NUCLEOTIDE SEQUENCE [LARGE SCALE GENOMIC DNA]</scope>
    <source>
        <strain evidence="6 7">PAMC 26569</strain>
        <plasmid evidence="6">unnamed2</plasmid>
    </source>
</reference>
<dbReference type="InterPro" id="IPR001647">
    <property type="entry name" value="HTH_TetR"/>
</dbReference>
<dbReference type="SUPFAM" id="SSF46689">
    <property type="entry name" value="Homeodomain-like"/>
    <property type="match status" value="1"/>
</dbReference>
<accession>A0A6M8HXN2</accession>
<name>A0A6M8HXN2_9PROT</name>
<gene>
    <name evidence="6" type="ORF">HN018_24160</name>
</gene>
<evidence type="ECO:0000313" key="6">
    <source>
        <dbReference type="EMBL" id="QKE93309.1"/>
    </source>
</evidence>
<feature type="DNA-binding region" description="H-T-H motif" evidence="4">
    <location>
        <begin position="66"/>
        <end position="85"/>
    </location>
</feature>
<dbReference type="KEGG" id="lck:HN018_24160"/>
<protein>
    <submittedName>
        <fullName evidence="6">TetR/AcrR family transcriptional regulator</fullName>
    </submittedName>
</protein>
<organism evidence="6 7">
    <name type="scientific">Lichenicola cladoniae</name>
    <dbReference type="NCBI Taxonomy" id="1484109"/>
    <lineage>
        <taxon>Bacteria</taxon>
        <taxon>Pseudomonadati</taxon>
        <taxon>Pseudomonadota</taxon>
        <taxon>Alphaproteobacteria</taxon>
        <taxon>Acetobacterales</taxon>
        <taxon>Acetobacteraceae</taxon>
        <taxon>Lichenicola</taxon>
    </lineage>
</organism>